<dbReference type="NCBIfam" id="TIGR01836">
    <property type="entry name" value="PHA_synth_III_C"/>
    <property type="match status" value="1"/>
</dbReference>
<protein>
    <recommendedName>
        <fullName evidence="2">Poly(3-hydroxyalkanoate) polymerase subunit PhaC</fullName>
    </recommendedName>
    <alternativeName>
        <fullName evidence="6">PHB synthase subunit PhaC</fullName>
    </alternativeName>
</protein>
<dbReference type="UniPathway" id="UPA00917"/>
<dbReference type="SUPFAM" id="SSF53474">
    <property type="entry name" value="alpha/beta-Hydrolases"/>
    <property type="match status" value="1"/>
</dbReference>
<dbReference type="EMBL" id="SMAO01000003">
    <property type="protein sequence ID" value="TCT22307.1"/>
    <property type="molecule type" value="Genomic_DNA"/>
</dbReference>
<evidence type="ECO:0000256" key="6">
    <source>
        <dbReference type="ARBA" id="ARBA00033356"/>
    </source>
</evidence>
<keyword evidence="5" id="KW-0012">Acyltransferase</keyword>
<evidence type="ECO:0000256" key="3">
    <source>
        <dbReference type="ARBA" id="ARBA00022679"/>
    </source>
</evidence>
<evidence type="ECO:0000313" key="8">
    <source>
        <dbReference type="EMBL" id="TCT22307.1"/>
    </source>
</evidence>
<dbReference type="Pfam" id="PF00561">
    <property type="entry name" value="Abhydrolase_1"/>
    <property type="match status" value="1"/>
</dbReference>
<dbReference type="Proteomes" id="UP000295717">
    <property type="component" value="Unassembled WGS sequence"/>
</dbReference>
<name>A0A4R3N238_9GAMM</name>
<evidence type="ECO:0000256" key="5">
    <source>
        <dbReference type="ARBA" id="ARBA00023315"/>
    </source>
</evidence>
<keyword evidence="3" id="KW-0808">Transferase</keyword>
<dbReference type="Gene3D" id="3.40.50.1820">
    <property type="entry name" value="alpha/beta hydrolase"/>
    <property type="match status" value="1"/>
</dbReference>
<keyword evidence="9" id="KW-1185">Reference proteome</keyword>
<comment type="caution">
    <text evidence="8">The sequence shown here is derived from an EMBL/GenBank/DDBJ whole genome shotgun (WGS) entry which is preliminary data.</text>
</comment>
<comment type="pathway">
    <text evidence="1">Biopolymer metabolism; poly-(R)-3-hydroxybutanoate biosynthesis.</text>
</comment>
<dbReference type="InterPro" id="IPR000073">
    <property type="entry name" value="AB_hydrolase_1"/>
</dbReference>
<sequence length="355" mass="39728">MIPIDIRPDKLAEEMFDYSRKLGQGMENLLNAGEIDTGVSPKQPVYREDKLVLYRYDTPEGVTPGPVPLLIVYALVNRPYMTDIQEDRSTIKGLLATGQDVYLIDWGYPDQADRAITLDDYINGYIDGCVDYLRETHGVDKINILGICQGGAFSLMYASMHPDKVNNLVTMVTPVDFQTPGNLLSSWIQNIDIDLAVDTMGNIPGELLNWTFLSLKPFSLTGQKYINMVDLLDDPDKVKNFLRMEKWIFDSPDQAGETFRQFSKDFYQKNGFINGGVMLGEREVDLKNVTCPVLNIFALQDHLVPPDASKAMKPLIGSQDYTELAFPGGHIGIYVSGKAQKEVTPAIGKWLNARS</sequence>
<dbReference type="PANTHER" id="PTHR36837:SF2">
    <property type="entry name" value="POLY(3-HYDROXYALKANOATE) POLYMERASE SUBUNIT PHAC"/>
    <property type="match status" value="1"/>
</dbReference>
<accession>A0A4R3N238</accession>
<proteinExistence type="predicted"/>
<evidence type="ECO:0000313" key="9">
    <source>
        <dbReference type="Proteomes" id="UP000295717"/>
    </source>
</evidence>
<dbReference type="InterPro" id="IPR051321">
    <property type="entry name" value="PHA/PHB_synthase"/>
</dbReference>
<evidence type="ECO:0000259" key="7">
    <source>
        <dbReference type="Pfam" id="PF00561"/>
    </source>
</evidence>
<dbReference type="OrthoDB" id="9767934at2"/>
<dbReference type="RefSeq" id="WP_132976693.1">
    <property type="nucleotide sequence ID" value="NZ_SMAO01000003.1"/>
</dbReference>
<gene>
    <name evidence="8" type="ORF">EDC35_103406</name>
</gene>
<organism evidence="8 9">
    <name type="scientific">Thiobaca trueperi</name>
    <dbReference type="NCBI Taxonomy" id="127458"/>
    <lineage>
        <taxon>Bacteria</taxon>
        <taxon>Pseudomonadati</taxon>
        <taxon>Pseudomonadota</taxon>
        <taxon>Gammaproteobacteria</taxon>
        <taxon>Chromatiales</taxon>
        <taxon>Chromatiaceae</taxon>
        <taxon>Thiobaca</taxon>
    </lineage>
</organism>
<dbReference type="AlphaFoldDB" id="A0A4R3N238"/>
<dbReference type="InterPro" id="IPR029058">
    <property type="entry name" value="AB_hydrolase_fold"/>
</dbReference>
<dbReference type="PANTHER" id="PTHR36837">
    <property type="entry name" value="POLY(3-HYDROXYALKANOATE) POLYMERASE SUBUNIT PHAC"/>
    <property type="match status" value="1"/>
</dbReference>
<keyword evidence="4" id="KW-0583">PHB biosynthesis</keyword>
<dbReference type="InterPro" id="IPR010125">
    <property type="entry name" value="PHA_synth_III_C"/>
</dbReference>
<evidence type="ECO:0000256" key="4">
    <source>
        <dbReference type="ARBA" id="ARBA00022752"/>
    </source>
</evidence>
<dbReference type="GO" id="GO:0042619">
    <property type="term" value="P:poly-hydroxybutyrate biosynthetic process"/>
    <property type="evidence" value="ECO:0007669"/>
    <property type="project" value="UniProtKB-KW"/>
</dbReference>
<feature type="domain" description="AB hydrolase-1" evidence="7">
    <location>
        <begin position="68"/>
        <end position="334"/>
    </location>
</feature>
<dbReference type="GO" id="GO:0016746">
    <property type="term" value="F:acyltransferase activity"/>
    <property type="evidence" value="ECO:0007669"/>
    <property type="project" value="UniProtKB-KW"/>
</dbReference>
<evidence type="ECO:0000256" key="1">
    <source>
        <dbReference type="ARBA" id="ARBA00004683"/>
    </source>
</evidence>
<reference evidence="8 9" key="1">
    <citation type="submission" date="2019-03" db="EMBL/GenBank/DDBJ databases">
        <title>Genomic Encyclopedia of Type Strains, Phase IV (KMG-IV): sequencing the most valuable type-strain genomes for metagenomic binning, comparative biology and taxonomic classification.</title>
        <authorList>
            <person name="Goeker M."/>
        </authorList>
    </citation>
    <scope>NUCLEOTIDE SEQUENCE [LARGE SCALE GENOMIC DNA]</scope>
    <source>
        <strain evidence="8 9">DSM 13587</strain>
    </source>
</reference>
<evidence type="ECO:0000256" key="2">
    <source>
        <dbReference type="ARBA" id="ARBA00019065"/>
    </source>
</evidence>